<comment type="caution">
    <text evidence="6">The sequence shown here is derived from an EMBL/GenBank/DDBJ whole genome shotgun (WGS) entry which is preliminary data.</text>
</comment>
<dbReference type="Proteomes" id="UP001253595">
    <property type="component" value="Unassembled WGS sequence"/>
</dbReference>
<evidence type="ECO:0000313" key="7">
    <source>
        <dbReference type="Proteomes" id="UP001253595"/>
    </source>
</evidence>
<reference evidence="6 7" key="1">
    <citation type="submission" date="2023-07" db="EMBL/GenBank/DDBJ databases">
        <title>Sorghum-associated microbial communities from plants grown in Nebraska, USA.</title>
        <authorList>
            <person name="Schachtman D."/>
        </authorList>
    </citation>
    <scope>NUCLEOTIDE SEQUENCE [LARGE SCALE GENOMIC DNA]</scope>
    <source>
        <strain evidence="6 7">BE190</strain>
    </source>
</reference>
<gene>
    <name evidence="6" type="ORF">J2X05_000654</name>
</gene>
<name>A0ABU1UTZ5_9GAMM</name>
<evidence type="ECO:0000259" key="5">
    <source>
        <dbReference type="Pfam" id="PF00535"/>
    </source>
</evidence>
<proteinExistence type="inferred from homology"/>
<evidence type="ECO:0000256" key="1">
    <source>
        <dbReference type="ARBA" id="ARBA00006739"/>
    </source>
</evidence>
<sequence length="382" mass="42705">MLTFLFWLFGIAAVYSYFIYPLVLRVLLAKKSIKRGGTSTQQMAAVNSVSLIVTAYNEEHRIRAKIENSLQLLAGDFAFEIIIASDCSEDKTDDIVREYAERKVRLVRAPERLGKEHAQQCAINLANGDIVVFSDVATEIPSDAIQKLVAYFTDPHVGAVSSEDRFISQDGSVAGEGAYVKYEMWLRQQESKLAGLVGLSGSFFAVRKSLCNEWDIHSPSDFNTALNTAKAGLRAVTAPDVLGFYQDLKDPSKEYQRKIRTVIRGMTGLARHAEVLNIGKFGLFAFQVISHKLMRWLTPWFLLAAFLLNAFIADNSVFYFLLFSAQLAFYGLAVVAHFLPNLRTIAIVKLVYFFVQVNVALLDAAIKFVAGQRMTTWKPSAR</sequence>
<protein>
    <submittedName>
        <fullName evidence="6">Glycosyltransferase involved in cell wall biosynthesis</fullName>
    </submittedName>
</protein>
<feature type="transmembrane region" description="Helical" evidence="4">
    <location>
        <begin position="351"/>
        <end position="370"/>
    </location>
</feature>
<dbReference type="Pfam" id="PF00535">
    <property type="entry name" value="Glycos_transf_2"/>
    <property type="match status" value="1"/>
</dbReference>
<dbReference type="Gene3D" id="3.90.550.10">
    <property type="entry name" value="Spore Coat Polysaccharide Biosynthesis Protein SpsA, Chain A"/>
    <property type="match status" value="1"/>
</dbReference>
<feature type="transmembrane region" description="Helical" evidence="4">
    <location>
        <begin position="6"/>
        <end position="28"/>
    </location>
</feature>
<keyword evidence="2" id="KW-0328">Glycosyltransferase</keyword>
<keyword evidence="3" id="KW-0808">Transferase</keyword>
<keyword evidence="7" id="KW-1185">Reference proteome</keyword>
<keyword evidence="4" id="KW-0472">Membrane</keyword>
<dbReference type="EMBL" id="JAVDVX010000001">
    <property type="protein sequence ID" value="MDR7088651.1"/>
    <property type="molecule type" value="Genomic_DNA"/>
</dbReference>
<accession>A0ABU1UTZ5</accession>
<evidence type="ECO:0000313" key="6">
    <source>
        <dbReference type="EMBL" id="MDR7088651.1"/>
    </source>
</evidence>
<feature type="domain" description="Glycosyltransferase 2-like" evidence="5">
    <location>
        <begin position="50"/>
        <end position="211"/>
    </location>
</feature>
<evidence type="ECO:0000256" key="3">
    <source>
        <dbReference type="ARBA" id="ARBA00022679"/>
    </source>
</evidence>
<feature type="transmembrane region" description="Helical" evidence="4">
    <location>
        <begin position="293"/>
        <end position="312"/>
    </location>
</feature>
<dbReference type="InterPro" id="IPR001173">
    <property type="entry name" value="Glyco_trans_2-like"/>
</dbReference>
<comment type="similarity">
    <text evidence="1">Belongs to the glycosyltransferase 2 family.</text>
</comment>
<keyword evidence="4" id="KW-1133">Transmembrane helix</keyword>
<dbReference type="PANTHER" id="PTHR43630:SF1">
    <property type="entry name" value="POLY-BETA-1,6-N-ACETYL-D-GLUCOSAMINE SYNTHASE"/>
    <property type="match status" value="1"/>
</dbReference>
<evidence type="ECO:0000256" key="4">
    <source>
        <dbReference type="SAM" id="Phobius"/>
    </source>
</evidence>
<dbReference type="PANTHER" id="PTHR43630">
    <property type="entry name" value="POLY-BETA-1,6-N-ACETYL-D-GLUCOSAMINE SYNTHASE"/>
    <property type="match status" value="1"/>
</dbReference>
<organism evidence="6 7">
    <name type="scientific">Cellvibrio fibrivorans</name>
    <dbReference type="NCBI Taxonomy" id="126350"/>
    <lineage>
        <taxon>Bacteria</taxon>
        <taxon>Pseudomonadati</taxon>
        <taxon>Pseudomonadota</taxon>
        <taxon>Gammaproteobacteria</taxon>
        <taxon>Cellvibrionales</taxon>
        <taxon>Cellvibrionaceae</taxon>
        <taxon>Cellvibrio</taxon>
    </lineage>
</organism>
<dbReference type="InterPro" id="IPR029044">
    <property type="entry name" value="Nucleotide-diphossugar_trans"/>
</dbReference>
<dbReference type="CDD" id="cd06439">
    <property type="entry name" value="CESA_like_1"/>
    <property type="match status" value="1"/>
</dbReference>
<evidence type="ECO:0000256" key="2">
    <source>
        <dbReference type="ARBA" id="ARBA00022676"/>
    </source>
</evidence>
<dbReference type="SUPFAM" id="SSF53448">
    <property type="entry name" value="Nucleotide-diphospho-sugar transferases"/>
    <property type="match status" value="1"/>
</dbReference>
<dbReference type="RefSeq" id="WP_310068547.1">
    <property type="nucleotide sequence ID" value="NZ_JAVDVX010000001.1"/>
</dbReference>
<feature type="transmembrane region" description="Helical" evidence="4">
    <location>
        <begin position="318"/>
        <end position="339"/>
    </location>
</feature>
<keyword evidence="4" id="KW-0812">Transmembrane</keyword>